<dbReference type="AlphaFoldDB" id="A0A5B7J379"/>
<accession>A0A5B7J379</accession>
<comment type="caution">
    <text evidence="1">The sequence shown here is derived from an EMBL/GenBank/DDBJ whole genome shotgun (WGS) entry which is preliminary data.</text>
</comment>
<name>A0A5B7J379_PORTR</name>
<keyword evidence="2" id="KW-1185">Reference proteome</keyword>
<evidence type="ECO:0000313" key="1">
    <source>
        <dbReference type="EMBL" id="MPC91200.1"/>
    </source>
</evidence>
<proteinExistence type="predicted"/>
<evidence type="ECO:0000313" key="2">
    <source>
        <dbReference type="Proteomes" id="UP000324222"/>
    </source>
</evidence>
<dbReference type="EMBL" id="VSRR010086947">
    <property type="protein sequence ID" value="MPC91200.1"/>
    <property type="molecule type" value="Genomic_DNA"/>
</dbReference>
<gene>
    <name evidence="1" type="ORF">E2C01_086219</name>
</gene>
<reference evidence="1 2" key="1">
    <citation type="submission" date="2019-05" db="EMBL/GenBank/DDBJ databases">
        <title>Another draft genome of Portunus trituberculatus and its Hox gene families provides insights of decapod evolution.</title>
        <authorList>
            <person name="Jeong J.-H."/>
            <person name="Song I."/>
            <person name="Kim S."/>
            <person name="Choi T."/>
            <person name="Kim D."/>
            <person name="Ryu S."/>
            <person name="Kim W."/>
        </authorList>
    </citation>
    <scope>NUCLEOTIDE SEQUENCE [LARGE SCALE GENOMIC DNA]</scope>
    <source>
        <tissue evidence="1">Muscle</tissue>
    </source>
</reference>
<organism evidence="1 2">
    <name type="scientific">Portunus trituberculatus</name>
    <name type="common">Swimming crab</name>
    <name type="synonym">Neptunus trituberculatus</name>
    <dbReference type="NCBI Taxonomy" id="210409"/>
    <lineage>
        <taxon>Eukaryota</taxon>
        <taxon>Metazoa</taxon>
        <taxon>Ecdysozoa</taxon>
        <taxon>Arthropoda</taxon>
        <taxon>Crustacea</taxon>
        <taxon>Multicrustacea</taxon>
        <taxon>Malacostraca</taxon>
        <taxon>Eumalacostraca</taxon>
        <taxon>Eucarida</taxon>
        <taxon>Decapoda</taxon>
        <taxon>Pleocyemata</taxon>
        <taxon>Brachyura</taxon>
        <taxon>Eubrachyura</taxon>
        <taxon>Portunoidea</taxon>
        <taxon>Portunidae</taxon>
        <taxon>Portuninae</taxon>
        <taxon>Portunus</taxon>
    </lineage>
</organism>
<sequence>MVLPCTIPTCRPSSQARTSGAMKGPPVLLGALAVTLVWRPLVPHHRTDPVCGALKLADTLHQAMEADTLLHITFPVQVASVMPSDHVGPPVDFLQHSAPGKGVDRYHPWWVLTMQSLLTGIGLVTAIRAWNLIFPTQPTLQLNQ</sequence>
<dbReference type="Proteomes" id="UP000324222">
    <property type="component" value="Unassembled WGS sequence"/>
</dbReference>
<protein>
    <submittedName>
        <fullName evidence="1">Uncharacterized protein</fullName>
    </submittedName>
</protein>